<keyword evidence="8" id="KW-1185">Reference proteome</keyword>
<dbReference type="KEGG" id="aten:116294991"/>
<dbReference type="RefSeq" id="XP_031558554.1">
    <property type="nucleotide sequence ID" value="XM_031702694.1"/>
</dbReference>
<feature type="transmembrane region" description="Helical" evidence="6">
    <location>
        <begin position="127"/>
        <end position="150"/>
    </location>
</feature>
<dbReference type="InParanoid" id="A0A6P8HQA8"/>
<comment type="similarity">
    <text evidence="5">Belongs to the G-protein coupled receptor 1 family.</text>
</comment>
<evidence type="ECO:0000256" key="4">
    <source>
        <dbReference type="ARBA" id="ARBA00023136"/>
    </source>
</evidence>
<evidence type="ECO:0000313" key="8">
    <source>
        <dbReference type="Proteomes" id="UP000515163"/>
    </source>
</evidence>
<keyword evidence="5" id="KW-0297">G-protein coupled receptor</keyword>
<protein>
    <submittedName>
        <fullName evidence="9">Allatostatin-A receptor-like</fullName>
    </submittedName>
</protein>
<feature type="transmembrane region" description="Helical" evidence="6">
    <location>
        <begin position="170"/>
        <end position="191"/>
    </location>
</feature>
<dbReference type="PANTHER" id="PTHR45698:SF1">
    <property type="entry name" value="TRACE AMINE-ASSOCIATED RECEPTOR 13C-LIKE"/>
    <property type="match status" value="1"/>
</dbReference>
<dbReference type="CDD" id="cd00637">
    <property type="entry name" value="7tm_classA_rhodopsin-like"/>
    <property type="match status" value="1"/>
</dbReference>
<dbReference type="Pfam" id="PF00001">
    <property type="entry name" value="7tm_1"/>
    <property type="match status" value="1"/>
</dbReference>
<evidence type="ECO:0000256" key="6">
    <source>
        <dbReference type="SAM" id="Phobius"/>
    </source>
</evidence>
<evidence type="ECO:0000259" key="7">
    <source>
        <dbReference type="PROSITE" id="PS50262"/>
    </source>
</evidence>
<evidence type="ECO:0000256" key="3">
    <source>
        <dbReference type="ARBA" id="ARBA00022989"/>
    </source>
</evidence>
<keyword evidence="5" id="KW-0807">Transducer</keyword>
<keyword evidence="2 5" id="KW-0812">Transmembrane</keyword>
<dbReference type="InterPro" id="IPR017452">
    <property type="entry name" value="GPCR_Rhodpsn_7TM"/>
</dbReference>
<dbReference type="PROSITE" id="PS00237">
    <property type="entry name" value="G_PROTEIN_RECEP_F1_1"/>
    <property type="match status" value="1"/>
</dbReference>
<organism evidence="8 9">
    <name type="scientific">Actinia tenebrosa</name>
    <name type="common">Australian red waratah sea anemone</name>
    <dbReference type="NCBI Taxonomy" id="6105"/>
    <lineage>
        <taxon>Eukaryota</taxon>
        <taxon>Metazoa</taxon>
        <taxon>Cnidaria</taxon>
        <taxon>Anthozoa</taxon>
        <taxon>Hexacorallia</taxon>
        <taxon>Actiniaria</taxon>
        <taxon>Actiniidae</taxon>
        <taxon>Actinia</taxon>
    </lineage>
</organism>
<dbReference type="PROSITE" id="PS50262">
    <property type="entry name" value="G_PROTEIN_RECEP_F1_2"/>
    <property type="match status" value="1"/>
</dbReference>
<dbReference type="PANTHER" id="PTHR45698">
    <property type="entry name" value="TRACE AMINE-ASSOCIATED RECEPTOR 19N-RELATED"/>
    <property type="match status" value="1"/>
</dbReference>
<feature type="transmembrane region" description="Helical" evidence="6">
    <location>
        <begin position="211"/>
        <end position="240"/>
    </location>
</feature>
<feature type="transmembrane region" description="Helical" evidence="6">
    <location>
        <begin position="297"/>
        <end position="316"/>
    </location>
</feature>
<dbReference type="SUPFAM" id="SSF81321">
    <property type="entry name" value="Family A G protein-coupled receptor-like"/>
    <property type="match status" value="1"/>
</dbReference>
<dbReference type="InterPro" id="IPR000276">
    <property type="entry name" value="GPCR_Rhodpsn"/>
</dbReference>
<evidence type="ECO:0000313" key="9">
    <source>
        <dbReference type="RefSeq" id="XP_031558554.1"/>
    </source>
</evidence>
<dbReference type="GO" id="GO:0016020">
    <property type="term" value="C:membrane"/>
    <property type="evidence" value="ECO:0007669"/>
    <property type="project" value="UniProtKB-SubCell"/>
</dbReference>
<feature type="domain" description="G-protein coupled receptors family 1 profile" evidence="7">
    <location>
        <begin position="64"/>
        <end position="316"/>
    </location>
</feature>
<name>A0A6P8HQA8_ACTTE</name>
<comment type="subcellular location">
    <subcellularLocation>
        <location evidence="1">Membrane</location>
    </subcellularLocation>
</comment>
<evidence type="ECO:0000256" key="5">
    <source>
        <dbReference type="RuleBase" id="RU000688"/>
    </source>
</evidence>
<dbReference type="GO" id="GO:0004930">
    <property type="term" value="F:G protein-coupled receptor activity"/>
    <property type="evidence" value="ECO:0007669"/>
    <property type="project" value="UniProtKB-KW"/>
</dbReference>
<proteinExistence type="inferred from homology"/>
<keyword evidence="5" id="KW-0675">Receptor</keyword>
<feature type="transmembrane region" description="Helical" evidence="6">
    <location>
        <begin position="48"/>
        <end position="72"/>
    </location>
</feature>
<keyword evidence="4 6" id="KW-0472">Membrane</keyword>
<dbReference type="FunCoup" id="A0A6P8HQA8">
    <property type="interactions" value="734"/>
</dbReference>
<gene>
    <name evidence="9" type="primary">LOC116294991</name>
</gene>
<dbReference type="PRINTS" id="PR00237">
    <property type="entry name" value="GPCRRHODOPSN"/>
</dbReference>
<dbReference type="Gene3D" id="1.20.1070.10">
    <property type="entry name" value="Rhodopsin 7-helix transmembrane proteins"/>
    <property type="match status" value="1"/>
</dbReference>
<evidence type="ECO:0000256" key="1">
    <source>
        <dbReference type="ARBA" id="ARBA00004370"/>
    </source>
</evidence>
<reference evidence="9" key="1">
    <citation type="submission" date="2025-08" db="UniProtKB">
        <authorList>
            <consortium name="RefSeq"/>
        </authorList>
    </citation>
    <scope>IDENTIFICATION</scope>
    <source>
        <tissue evidence="9">Tentacle</tissue>
    </source>
</reference>
<dbReference type="Proteomes" id="UP000515163">
    <property type="component" value="Unplaced"/>
</dbReference>
<accession>A0A6P8HQA8</accession>
<evidence type="ECO:0000256" key="2">
    <source>
        <dbReference type="ARBA" id="ARBA00022692"/>
    </source>
</evidence>
<dbReference type="AlphaFoldDB" id="A0A6P8HQA8"/>
<dbReference type="GeneID" id="116294991"/>
<feature type="transmembrane region" description="Helical" evidence="6">
    <location>
        <begin position="84"/>
        <end position="107"/>
    </location>
</feature>
<keyword evidence="3 6" id="KW-1133">Transmembrane helix</keyword>
<dbReference type="OrthoDB" id="9447539at2759"/>
<sequence>MGTILQATQPDYIRRCPPQVPSIAALVEVITYRFKIEPEVMAAALNEIIFSVVLSAVLVFNIAGNSLVIYIIRNERGMKTSTNYLLLNLAVADLLFGVFFAPEYIVLPLLGRPSLPDGVLGDWLCKLIGFGNIGWMASRTSIFTMICLSVERYFAVCRPHTFRQRFSPKIVKVLIMVSWIYAVVMVSPLVVDIHFSRGYFPCVFNNSIFKVYLLYSLVEITCFLSLMIFFTVKIFISLWCKQTVEPTGERDITERRKKKKVTLCVLAVVVTFVVCWSPAAIYFVVALGSSSAIQLELITASILTASINAALDPYLFSFQSSRFKVLVKKVLCCRKESSG</sequence>
<feature type="transmembrane region" description="Helical" evidence="6">
    <location>
        <begin position="261"/>
        <end position="285"/>
    </location>
</feature>